<gene>
    <name evidence="3" type="ORF">B5F97_15870</name>
</gene>
<evidence type="ECO:0000313" key="3">
    <source>
        <dbReference type="EMBL" id="OUN99326.1"/>
    </source>
</evidence>
<proteinExistence type="predicted"/>
<accession>A0A1Y3YNQ4</accession>
<evidence type="ECO:0000259" key="2">
    <source>
        <dbReference type="Pfam" id="PF16409"/>
    </source>
</evidence>
<name>A0A1Y3YNQ4_9BACE</name>
<dbReference type="Proteomes" id="UP000195386">
    <property type="component" value="Unassembled WGS sequence"/>
</dbReference>
<sequence length="335" mass="37712">MKSSLIHKVMFRSILMLAGLGMTACNGDEVDDLDFQLGLVSDQKEYKVGEPVVFSIDGCPDYLIMWSGDYGHRYAYRNRTEAQLEALSLNYDLSLEWAGKRFRNAVKVYLSEDFDGVMEQVNIESATWADMDGGLKVPLLNMDAAGYQHGKVENVNVDLTDYGNKPFFVALRYELPPLDPLLDENGVGAHPDVFFYPRLVQTIDGKTLERDNPKEDFGFGFCRIHTNDNETNNPTVTVVDDQKVTINGRKSSAQGTYVWAISQRMTPSAVSPDEGVSIKNASFDLKNYTYIYNEPGEYTVTFVARNANAWGYKEQIKELKIKVVEPVQEEDDGTI</sequence>
<feature type="chain" id="PRO_5013164411" description="DUF5017 domain-containing protein" evidence="1">
    <location>
        <begin position="19"/>
        <end position="335"/>
    </location>
</feature>
<keyword evidence="1" id="KW-0732">Signal</keyword>
<comment type="caution">
    <text evidence="3">The sequence shown here is derived from an EMBL/GenBank/DDBJ whole genome shotgun (WGS) entry which is preliminary data.</text>
</comment>
<reference evidence="4" key="1">
    <citation type="submission" date="2017-04" db="EMBL/GenBank/DDBJ databases">
        <title>Function of individual gut microbiota members based on whole genome sequencing of pure cultures obtained from chicken caecum.</title>
        <authorList>
            <person name="Medvecky M."/>
            <person name="Cejkova D."/>
            <person name="Polansky O."/>
            <person name="Karasova D."/>
            <person name="Kubasova T."/>
            <person name="Cizek A."/>
            <person name="Rychlik I."/>
        </authorList>
    </citation>
    <scope>NUCLEOTIDE SEQUENCE [LARGE SCALE GENOMIC DNA]</scope>
    <source>
        <strain evidence="4">An43</strain>
    </source>
</reference>
<dbReference type="AlphaFoldDB" id="A0A1Y3YNQ4"/>
<dbReference type="InterPro" id="IPR032185">
    <property type="entry name" value="DUF5017"/>
</dbReference>
<evidence type="ECO:0000256" key="1">
    <source>
        <dbReference type="SAM" id="SignalP"/>
    </source>
</evidence>
<dbReference type="RefSeq" id="WP_087426850.1">
    <property type="nucleotide sequence ID" value="NZ_NFII01000020.1"/>
</dbReference>
<dbReference type="PROSITE" id="PS51257">
    <property type="entry name" value="PROKAR_LIPOPROTEIN"/>
    <property type="match status" value="1"/>
</dbReference>
<protein>
    <recommendedName>
        <fullName evidence="2">DUF5017 domain-containing protein</fullName>
    </recommendedName>
</protein>
<dbReference type="EMBL" id="NFII01000020">
    <property type="protein sequence ID" value="OUN99326.1"/>
    <property type="molecule type" value="Genomic_DNA"/>
</dbReference>
<dbReference type="Pfam" id="PF16409">
    <property type="entry name" value="DUF5017"/>
    <property type="match status" value="1"/>
</dbReference>
<evidence type="ECO:0000313" key="4">
    <source>
        <dbReference type="Proteomes" id="UP000195386"/>
    </source>
</evidence>
<feature type="domain" description="DUF5017" evidence="2">
    <location>
        <begin position="24"/>
        <end position="174"/>
    </location>
</feature>
<feature type="signal peptide" evidence="1">
    <location>
        <begin position="1"/>
        <end position="18"/>
    </location>
</feature>
<organism evidence="3 4">
    <name type="scientific">Bacteroides clarus</name>
    <dbReference type="NCBI Taxonomy" id="626929"/>
    <lineage>
        <taxon>Bacteria</taxon>
        <taxon>Pseudomonadati</taxon>
        <taxon>Bacteroidota</taxon>
        <taxon>Bacteroidia</taxon>
        <taxon>Bacteroidales</taxon>
        <taxon>Bacteroidaceae</taxon>
        <taxon>Bacteroides</taxon>
    </lineage>
</organism>